<accession>A0A9W4UW79</accession>
<organism evidence="2 3">
    <name type="scientific">Periconia digitata</name>
    <dbReference type="NCBI Taxonomy" id="1303443"/>
    <lineage>
        <taxon>Eukaryota</taxon>
        <taxon>Fungi</taxon>
        <taxon>Dikarya</taxon>
        <taxon>Ascomycota</taxon>
        <taxon>Pezizomycotina</taxon>
        <taxon>Dothideomycetes</taxon>
        <taxon>Pleosporomycetidae</taxon>
        <taxon>Pleosporales</taxon>
        <taxon>Massarineae</taxon>
        <taxon>Periconiaceae</taxon>
        <taxon>Periconia</taxon>
    </lineage>
</organism>
<dbReference type="EMBL" id="CAOQHR010000013">
    <property type="protein sequence ID" value="CAI6342071.1"/>
    <property type="molecule type" value="Genomic_DNA"/>
</dbReference>
<evidence type="ECO:0000313" key="2">
    <source>
        <dbReference type="EMBL" id="CAI6342071.1"/>
    </source>
</evidence>
<name>A0A9W4UW79_9PLEO</name>
<dbReference type="Proteomes" id="UP001152607">
    <property type="component" value="Unassembled WGS sequence"/>
</dbReference>
<comment type="caution">
    <text evidence="2">The sequence shown here is derived from an EMBL/GenBank/DDBJ whole genome shotgun (WGS) entry which is preliminary data.</text>
</comment>
<gene>
    <name evidence="2" type="ORF">PDIGIT_LOCUS15274</name>
</gene>
<keyword evidence="3" id="KW-1185">Reference proteome</keyword>
<evidence type="ECO:0000256" key="1">
    <source>
        <dbReference type="SAM" id="MobiDB-lite"/>
    </source>
</evidence>
<feature type="region of interest" description="Disordered" evidence="1">
    <location>
        <begin position="81"/>
        <end position="100"/>
    </location>
</feature>
<sequence>MCPIVTHMCRSTKKLSKLLYARIHSLEIFTIQAINAFFDEPFHSRLHFLLPVQHINPASRPFFCQYHRYCLGNGLTTRVAPTGSTAQPHTTRRLGSQTPRPQTNPMKLFALRHTHFGFLTNALLGEDSENLISSNFGGIVCRQNLIVDLLCGSPIIVIPP</sequence>
<protein>
    <submittedName>
        <fullName evidence="2">Uncharacterized protein</fullName>
    </submittedName>
</protein>
<dbReference type="AlphaFoldDB" id="A0A9W4UW79"/>
<proteinExistence type="predicted"/>
<evidence type="ECO:0000313" key="3">
    <source>
        <dbReference type="Proteomes" id="UP001152607"/>
    </source>
</evidence>
<feature type="compositionally biased region" description="Polar residues" evidence="1">
    <location>
        <begin position="82"/>
        <end position="100"/>
    </location>
</feature>
<reference evidence="2" key="1">
    <citation type="submission" date="2023-01" db="EMBL/GenBank/DDBJ databases">
        <authorList>
            <person name="Van Ghelder C."/>
            <person name="Rancurel C."/>
        </authorList>
    </citation>
    <scope>NUCLEOTIDE SEQUENCE</scope>
    <source>
        <strain evidence="2">CNCM I-4278</strain>
    </source>
</reference>